<sequence>MIYLPYDENGVGFKQWRSFMLGSLYPQSNDTIAAKFIASYNFIEISSDSGSNDNDDSNDTEFVNMNALIAQSQVPNSSIQRTIQRTTNDPINRDNTSDSEEFIDIGILIVHIQA</sequence>
<keyword evidence="3" id="KW-1185">Reference proteome</keyword>
<gene>
    <name evidence="2" type="ORF">OIDMADRAFT_51399</name>
</gene>
<dbReference type="HOGENOM" id="CLU_2121752_0_0_1"/>
<feature type="compositionally biased region" description="Polar residues" evidence="1">
    <location>
        <begin position="73"/>
        <end position="90"/>
    </location>
</feature>
<dbReference type="AlphaFoldDB" id="A0A0C3H5H9"/>
<feature type="region of interest" description="Disordered" evidence="1">
    <location>
        <begin position="73"/>
        <end position="97"/>
    </location>
</feature>
<evidence type="ECO:0000313" key="2">
    <source>
        <dbReference type="EMBL" id="KIN03436.1"/>
    </source>
</evidence>
<protein>
    <submittedName>
        <fullName evidence="2">Uncharacterized protein</fullName>
    </submittedName>
</protein>
<proteinExistence type="predicted"/>
<dbReference type="Proteomes" id="UP000054321">
    <property type="component" value="Unassembled WGS sequence"/>
</dbReference>
<reference evidence="2 3" key="1">
    <citation type="submission" date="2014-04" db="EMBL/GenBank/DDBJ databases">
        <authorList>
            <consortium name="DOE Joint Genome Institute"/>
            <person name="Kuo A."/>
            <person name="Martino E."/>
            <person name="Perotto S."/>
            <person name="Kohler A."/>
            <person name="Nagy L.G."/>
            <person name="Floudas D."/>
            <person name="Copeland A."/>
            <person name="Barry K.W."/>
            <person name="Cichocki N."/>
            <person name="Veneault-Fourrey C."/>
            <person name="LaButti K."/>
            <person name="Lindquist E.A."/>
            <person name="Lipzen A."/>
            <person name="Lundell T."/>
            <person name="Morin E."/>
            <person name="Murat C."/>
            <person name="Sun H."/>
            <person name="Tunlid A."/>
            <person name="Henrissat B."/>
            <person name="Grigoriev I.V."/>
            <person name="Hibbett D.S."/>
            <person name="Martin F."/>
            <person name="Nordberg H.P."/>
            <person name="Cantor M.N."/>
            <person name="Hua S.X."/>
        </authorList>
    </citation>
    <scope>NUCLEOTIDE SEQUENCE [LARGE SCALE GENOMIC DNA]</scope>
    <source>
        <strain evidence="2 3">Zn</strain>
    </source>
</reference>
<evidence type="ECO:0000256" key="1">
    <source>
        <dbReference type="SAM" id="MobiDB-lite"/>
    </source>
</evidence>
<name>A0A0C3H5H9_OIDMZ</name>
<evidence type="ECO:0000313" key="3">
    <source>
        <dbReference type="Proteomes" id="UP000054321"/>
    </source>
</evidence>
<dbReference type="EMBL" id="KN832873">
    <property type="protein sequence ID" value="KIN03436.1"/>
    <property type="molecule type" value="Genomic_DNA"/>
</dbReference>
<accession>A0A0C3H5H9</accession>
<organism evidence="2 3">
    <name type="scientific">Oidiodendron maius (strain Zn)</name>
    <dbReference type="NCBI Taxonomy" id="913774"/>
    <lineage>
        <taxon>Eukaryota</taxon>
        <taxon>Fungi</taxon>
        <taxon>Dikarya</taxon>
        <taxon>Ascomycota</taxon>
        <taxon>Pezizomycotina</taxon>
        <taxon>Leotiomycetes</taxon>
        <taxon>Leotiomycetes incertae sedis</taxon>
        <taxon>Myxotrichaceae</taxon>
        <taxon>Oidiodendron</taxon>
    </lineage>
</organism>
<dbReference type="InParanoid" id="A0A0C3H5H9"/>
<reference evidence="3" key="2">
    <citation type="submission" date="2015-01" db="EMBL/GenBank/DDBJ databases">
        <title>Evolutionary Origins and Diversification of the Mycorrhizal Mutualists.</title>
        <authorList>
            <consortium name="DOE Joint Genome Institute"/>
            <consortium name="Mycorrhizal Genomics Consortium"/>
            <person name="Kohler A."/>
            <person name="Kuo A."/>
            <person name="Nagy L.G."/>
            <person name="Floudas D."/>
            <person name="Copeland A."/>
            <person name="Barry K.W."/>
            <person name="Cichocki N."/>
            <person name="Veneault-Fourrey C."/>
            <person name="LaButti K."/>
            <person name="Lindquist E.A."/>
            <person name="Lipzen A."/>
            <person name="Lundell T."/>
            <person name="Morin E."/>
            <person name="Murat C."/>
            <person name="Riley R."/>
            <person name="Ohm R."/>
            <person name="Sun H."/>
            <person name="Tunlid A."/>
            <person name="Henrissat B."/>
            <person name="Grigoriev I.V."/>
            <person name="Hibbett D.S."/>
            <person name="Martin F."/>
        </authorList>
    </citation>
    <scope>NUCLEOTIDE SEQUENCE [LARGE SCALE GENOMIC DNA]</scope>
    <source>
        <strain evidence="3">Zn</strain>
    </source>
</reference>